<dbReference type="EMBL" id="KZ451915">
    <property type="protein sequence ID" value="PKA62744.1"/>
    <property type="molecule type" value="Genomic_DNA"/>
</dbReference>
<sequence length="915" mass="101747">MASHSQSRASLRSERYLTSAKPVGIVGVVVNRSSFRVKKVGRKRATTSGLRAIIDDGVADSGRVRVAVRLCPKNSEDLSHGSDFVDCIELQPELKMLKIRRNNWISESYRFDEIFAESSSQRHVYETAAKPVVESVLSGYNGTVMAYGQTGTGKTHTIGWLGKDDPSERGVMVRAMEDIFANTSTLNDTVSITYLQLYLETIQDLLEPEKNDLFISEDPKSGEILVRGAAIVEVRDIENFLELLQVGEANRHAANTKFNTESSRSHAILMVHVQRTSRGQEENRSSLVIRSSISSSSSSIPIVLKSKLLIVDLAGSERIDKSGSEGHMLEEAKFINLSLTSLGKCINALAENSLHIPTRDSKLTRLLQDSLGGTAKTSLIITIGASARHFSETSSTILFGQRAMKVVNTVKLKEEYDYEKLCRKLEKQIDHLTSEMERQQKLRKSDKENMERRLKQCEACLAETEKILVVKEKHHLENFGFQSLLADTTRMYEEKVAELVEQLQIEHSQRATLEDHLTSVQQQLSDNISSLKKQQKAMDELHLNLNEMSKKNEEAASVILLMKAGKDELLSEKELLCQDLKASQEKLLHEEMHRKSLEDEIIRLNQVLTKNTEVPKGIGNTIGPSGLEYTVNSSKHGKPRENIPGQRATIAKIFEEVGISNILNLLKSDDLDIQTHAVKVVANLAAEDVNQQRIVEEGGLDALLFLLDSSEDATIQRLSAGALANLAMNGMNQDLIISKGGARLLARMASRSDDPQALRMVAGAIANLCGNDRLHMLLKEDGGIKALLSMVRCMHSNVIAQVARGMANFAKCESRSINQGYWKGRSLLIEDDALNWMVANCTTFSDSTRHHIELALCHLAQNEDNALDVIKSGGVKELLRISQESSREDICKLAKKVLKSNPVFSAELERLKLNY</sequence>
<protein>
    <recommendedName>
        <fullName evidence="13">Kinesin-like protein</fullName>
    </recommendedName>
</protein>
<feature type="binding site" evidence="12">
    <location>
        <begin position="148"/>
        <end position="155"/>
    </location>
    <ligand>
        <name>ATP</name>
        <dbReference type="ChEBI" id="CHEBI:30616"/>
    </ligand>
</feature>
<evidence type="ECO:0000259" key="15">
    <source>
        <dbReference type="PROSITE" id="PS50067"/>
    </source>
</evidence>
<evidence type="ECO:0000256" key="1">
    <source>
        <dbReference type="ARBA" id="ARBA00004245"/>
    </source>
</evidence>
<dbReference type="PANTHER" id="PTHR47970">
    <property type="entry name" value="KINESIN-LIKE PROTEIN KIF11"/>
    <property type="match status" value="1"/>
</dbReference>
<evidence type="ECO:0000256" key="7">
    <source>
        <dbReference type="ARBA" id="ARBA00022840"/>
    </source>
</evidence>
<dbReference type="GO" id="GO:0051231">
    <property type="term" value="P:spindle elongation"/>
    <property type="evidence" value="ECO:0007669"/>
    <property type="project" value="TreeGrafter"/>
</dbReference>
<keyword evidence="8 14" id="KW-0175">Coiled coil</keyword>
<dbReference type="InterPro" id="IPR036961">
    <property type="entry name" value="Kinesin_motor_dom_sf"/>
</dbReference>
<evidence type="ECO:0000313" key="16">
    <source>
        <dbReference type="EMBL" id="PKA62744.1"/>
    </source>
</evidence>
<evidence type="ECO:0000256" key="8">
    <source>
        <dbReference type="ARBA" id="ARBA00023054"/>
    </source>
</evidence>
<dbReference type="PROSITE" id="PS50067">
    <property type="entry name" value="KINESIN_MOTOR_2"/>
    <property type="match status" value="1"/>
</dbReference>
<dbReference type="CDD" id="cd00106">
    <property type="entry name" value="KISc"/>
    <property type="match status" value="1"/>
</dbReference>
<dbReference type="STRING" id="1088818.A0A2I0B4M8"/>
<evidence type="ECO:0000256" key="4">
    <source>
        <dbReference type="ARBA" id="ARBA00022701"/>
    </source>
</evidence>
<dbReference type="PROSITE" id="PS00411">
    <property type="entry name" value="KINESIN_MOTOR_1"/>
    <property type="match status" value="1"/>
</dbReference>
<proteinExistence type="inferred from homology"/>
<feature type="coiled-coil region" evidence="14">
    <location>
        <begin position="422"/>
        <end position="467"/>
    </location>
</feature>
<evidence type="ECO:0000256" key="12">
    <source>
        <dbReference type="PROSITE-ProRule" id="PRU00283"/>
    </source>
</evidence>
<keyword evidence="3" id="KW-0963">Cytoplasm</keyword>
<evidence type="ECO:0000256" key="6">
    <source>
        <dbReference type="ARBA" id="ARBA00022741"/>
    </source>
</evidence>
<dbReference type="Pfam" id="PF00514">
    <property type="entry name" value="Arm"/>
    <property type="match status" value="1"/>
</dbReference>
<dbReference type="Gene3D" id="1.25.10.10">
    <property type="entry name" value="Leucine-rich Repeat Variant"/>
    <property type="match status" value="1"/>
</dbReference>
<organism evidence="16 17">
    <name type="scientific">Apostasia shenzhenica</name>
    <dbReference type="NCBI Taxonomy" id="1088818"/>
    <lineage>
        <taxon>Eukaryota</taxon>
        <taxon>Viridiplantae</taxon>
        <taxon>Streptophyta</taxon>
        <taxon>Embryophyta</taxon>
        <taxon>Tracheophyta</taxon>
        <taxon>Spermatophyta</taxon>
        <taxon>Magnoliopsida</taxon>
        <taxon>Liliopsida</taxon>
        <taxon>Asparagales</taxon>
        <taxon>Orchidaceae</taxon>
        <taxon>Apostasioideae</taxon>
        <taxon>Apostasia</taxon>
    </lineage>
</organism>
<name>A0A2I0B4M8_9ASPA</name>
<keyword evidence="10" id="KW-0206">Cytoskeleton</keyword>
<dbReference type="PROSITE" id="PS50176">
    <property type="entry name" value="ARM_REPEAT"/>
    <property type="match status" value="2"/>
</dbReference>
<dbReference type="GO" id="GO:0007018">
    <property type="term" value="P:microtubule-based movement"/>
    <property type="evidence" value="ECO:0007669"/>
    <property type="project" value="InterPro"/>
</dbReference>
<gene>
    <name evidence="16" type="ORF">AXF42_Ash018952</name>
</gene>
<dbReference type="Proteomes" id="UP000236161">
    <property type="component" value="Unassembled WGS sequence"/>
</dbReference>
<keyword evidence="4 13" id="KW-0493">Microtubule</keyword>
<dbReference type="AlphaFoldDB" id="A0A2I0B4M8"/>
<evidence type="ECO:0000256" key="3">
    <source>
        <dbReference type="ARBA" id="ARBA00022490"/>
    </source>
</evidence>
<dbReference type="FunFam" id="3.40.850.10:FF:000036">
    <property type="entry name" value="Kinesin-like protein"/>
    <property type="match status" value="1"/>
</dbReference>
<dbReference type="PANTHER" id="PTHR47970:SF6">
    <property type="entry name" value="KINESIN-LIKE PROTEIN KIN-UC ISOFORM X1"/>
    <property type="match status" value="1"/>
</dbReference>
<dbReference type="GO" id="GO:0005524">
    <property type="term" value="F:ATP binding"/>
    <property type="evidence" value="ECO:0007669"/>
    <property type="project" value="UniProtKB-UniRule"/>
</dbReference>
<dbReference type="OrthoDB" id="3176171at2759"/>
<dbReference type="GO" id="GO:0072686">
    <property type="term" value="C:mitotic spindle"/>
    <property type="evidence" value="ECO:0007669"/>
    <property type="project" value="TreeGrafter"/>
</dbReference>
<feature type="repeat" description="ARM" evidence="11">
    <location>
        <begin position="698"/>
        <end position="741"/>
    </location>
</feature>
<reference evidence="16 17" key="1">
    <citation type="journal article" date="2017" name="Nature">
        <title>The Apostasia genome and the evolution of orchids.</title>
        <authorList>
            <person name="Zhang G.Q."/>
            <person name="Liu K.W."/>
            <person name="Li Z."/>
            <person name="Lohaus R."/>
            <person name="Hsiao Y.Y."/>
            <person name="Niu S.C."/>
            <person name="Wang J.Y."/>
            <person name="Lin Y.C."/>
            <person name="Xu Q."/>
            <person name="Chen L.J."/>
            <person name="Yoshida K."/>
            <person name="Fujiwara S."/>
            <person name="Wang Z.W."/>
            <person name="Zhang Y.Q."/>
            <person name="Mitsuda N."/>
            <person name="Wang M."/>
            <person name="Liu G.H."/>
            <person name="Pecoraro L."/>
            <person name="Huang H.X."/>
            <person name="Xiao X.J."/>
            <person name="Lin M."/>
            <person name="Wu X.Y."/>
            <person name="Wu W.L."/>
            <person name="Chen Y.Y."/>
            <person name="Chang S.B."/>
            <person name="Sakamoto S."/>
            <person name="Ohme-Takagi M."/>
            <person name="Yagi M."/>
            <person name="Zeng S.J."/>
            <person name="Shen C.Y."/>
            <person name="Yeh C.M."/>
            <person name="Luo Y.B."/>
            <person name="Tsai W.C."/>
            <person name="Van de Peer Y."/>
            <person name="Liu Z.J."/>
        </authorList>
    </citation>
    <scope>NUCLEOTIDE SEQUENCE [LARGE SCALE GENOMIC DNA]</scope>
    <source>
        <strain evidence="17">cv. Shenzhen</strain>
        <tissue evidence="16">Stem</tissue>
    </source>
</reference>
<dbReference type="Pfam" id="PF00225">
    <property type="entry name" value="Kinesin"/>
    <property type="match status" value="1"/>
</dbReference>
<dbReference type="SUPFAM" id="SSF52540">
    <property type="entry name" value="P-loop containing nucleoside triphosphate hydrolases"/>
    <property type="match status" value="1"/>
</dbReference>
<comment type="similarity">
    <text evidence="2">Belongs to the TRAFAC class myosin-kinesin ATPase superfamily. Kinesin family. Ungrouped subfamily.</text>
</comment>
<feature type="coiled-coil region" evidence="14">
    <location>
        <begin position="531"/>
        <end position="600"/>
    </location>
</feature>
<keyword evidence="5" id="KW-0677">Repeat</keyword>
<keyword evidence="17" id="KW-1185">Reference proteome</keyword>
<dbReference type="SMART" id="SM00129">
    <property type="entry name" value="KISc"/>
    <property type="match status" value="1"/>
</dbReference>
<evidence type="ECO:0000256" key="14">
    <source>
        <dbReference type="SAM" id="Coils"/>
    </source>
</evidence>
<feature type="domain" description="Kinesin motor" evidence="15">
    <location>
        <begin position="63"/>
        <end position="406"/>
    </location>
</feature>
<dbReference type="GO" id="GO:0005876">
    <property type="term" value="C:spindle microtubule"/>
    <property type="evidence" value="ECO:0007669"/>
    <property type="project" value="TreeGrafter"/>
</dbReference>
<dbReference type="SUPFAM" id="SSF48371">
    <property type="entry name" value="ARM repeat"/>
    <property type="match status" value="1"/>
</dbReference>
<dbReference type="InterPro" id="IPR027417">
    <property type="entry name" value="P-loop_NTPase"/>
</dbReference>
<keyword evidence="9 12" id="KW-0505">Motor protein</keyword>
<feature type="repeat" description="ARM" evidence="11">
    <location>
        <begin position="657"/>
        <end position="699"/>
    </location>
</feature>
<dbReference type="GO" id="GO:0008017">
    <property type="term" value="F:microtubule binding"/>
    <property type="evidence" value="ECO:0007669"/>
    <property type="project" value="InterPro"/>
</dbReference>
<dbReference type="Gene3D" id="3.40.850.10">
    <property type="entry name" value="Kinesin motor domain"/>
    <property type="match status" value="1"/>
</dbReference>
<dbReference type="GO" id="GO:0090307">
    <property type="term" value="P:mitotic spindle assembly"/>
    <property type="evidence" value="ECO:0007669"/>
    <property type="project" value="TreeGrafter"/>
</dbReference>
<dbReference type="PRINTS" id="PR00380">
    <property type="entry name" value="KINESINHEAVY"/>
</dbReference>
<evidence type="ECO:0000256" key="5">
    <source>
        <dbReference type="ARBA" id="ARBA00022737"/>
    </source>
</evidence>
<dbReference type="InterPro" id="IPR047149">
    <property type="entry name" value="KIF11-like"/>
</dbReference>
<evidence type="ECO:0000256" key="11">
    <source>
        <dbReference type="PROSITE-ProRule" id="PRU00259"/>
    </source>
</evidence>
<evidence type="ECO:0000256" key="2">
    <source>
        <dbReference type="ARBA" id="ARBA00010103"/>
    </source>
</evidence>
<evidence type="ECO:0000256" key="13">
    <source>
        <dbReference type="RuleBase" id="RU000394"/>
    </source>
</evidence>
<dbReference type="InterPro" id="IPR019821">
    <property type="entry name" value="Kinesin_motor_CS"/>
</dbReference>
<evidence type="ECO:0000256" key="9">
    <source>
        <dbReference type="ARBA" id="ARBA00023175"/>
    </source>
</evidence>
<evidence type="ECO:0000313" key="17">
    <source>
        <dbReference type="Proteomes" id="UP000236161"/>
    </source>
</evidence>
<keyword evidence="6 12" id="KW-0547">Nucleotide-binding</keyword>
<dbReference type="InterPro" id="IPR016024">
    <property type="entry name" value="ARM-type_fold"/>
</dbReference>
<dbReference type="SMART" id="SM00185">
    <property type="entry name" value="ARM"/>
    <property type="match status" value="4"/>
</dbReference>
<dbReference type="GO" id="GO:0008574">
    <property type="term" value="F:plus-end-directed microtubule motor activity"/>
    <property type="evidence" value="ECO:0007669"/>
    <property type="project" value="TreeGrafter"/>
</dbReference>
<accession>A0A2I0B4M8</accession>
<dbReference type="InterPro" id="IPR011989">
    <property type="entry name" value="ARM-like"/>
</dbReference>
<keyword evidence="7 12" id="KW-0067">ATP-binding</keyword>
<comment type="subcellular location">
    <subcellularLocation>
        <location evidence="1">Cytoplasm</location>
        <location evidence="1">Cytoskeleton</location>
    </subcellularLocation>
</comment>
<dbReference type="InterPro" id="IPR000225">
    <property type="entry name" value="Armadillo"/>
</dbReference>
<evidence type="ECO:0000256" key="10">
    <source>
        <dbReference type="ARBA" id="ARBA00023212"/>
    </source>
</evidence>
<dbReference type="InterPro" id="IPR001752">
    <property type="entry name" value="Kinesin_motor_dom"/>
</dbReference>